<evidence type="ECO:0000313" key="4">
    <source>
        <dbReference type="Proteomes" id="UP001214638"/>
    </source>
</evidence>
<comment type="caution">
    <text evidence="3">The sequence shown here is derived from an EMBL/GenBank/DDBJ whole genome shotgun (WGS) entry which is preliminary data.</text>
</comment>
<dbReference type="AlphaFoldDB" id="A0AAD9PMD5"/>
<dbReference type="GeneID" id="94334607"/>
<organism evidence="3 4">
    <name type="scientific">Babesia duncani</name>
    <dbReference type="NCBI Taxonomy" id="323732"/>
    <lineage>
        <taxon>Eukaryota</taxon>
        <taxon>Sar</taxon>
        <taxon>Alveolata</taxon>
        <taxon>Apicomplexa</taxon>
        <taxon>Aconoidasida</taxon>
        <taxon>Piroplasmida</taxon>
        <taxon>Babesiidae</taxon>
        <taxon>Babesia</taxon>
    </lineage>
</organism>
<feature type="signal peptide" evidence="2">
    <location>
        <begin position="1"/>
        <end position="23"/>
    </location>
</feature>
<dbReference type="Proteomes" id="UP001214638">
    <property type="component" value="Unassembled WGS sequence"/>
</dbReference>
<feature type="region of interest" description="Disordered" evidence="1">
    <location>
        <begin position="38"/>
        <end position="75"/>
    </location>
</feature>
<proteinExistence type="predicted"/>
<feature type="compositionally biased region" description="Basic and acidic residues" evidence="1">
    <location>
        <begin position="156"/>
        <end position="169"/>
    </location>
</feature>
<evidence type="ECO:0000313" key="3">
    <source>
        <dbReference type="EMBL" id="KAK2197310.1"/>
    </source>
</evidence>
<keyword evidence="4" id="KW-1185">Reference proteome</keyword>
<dbReference type="KEGG" id="bdw:94334607"/>
<reference evidence="3" key="1">
    <citation type="journal article" date="2023" name="Nat. Microbiol.">
        <title>Babesia duncani multi-omics identifies virulence factors and drug targets.</title>
        <authorList>
            <person name="Singh P."/>
            <person name="Lonardi S."/>
            <person name="Liang Q."/>
            <person name="Vydyam P."/>
            <person name="Khabirova E."/>
            <person name="Fang T."/>
            <person name="Gihaz S."/>
            <person name="Thekkiniath J."/>
            <person name="Munshi M."/>
            <person name="Abel S."/>
            <person name="Ciampossin L."/>
            <person name="Batugedara G."/>
            <person name="Gupta M."/>
            <person name="Lu X.M."/>
            <person name="Lenz T."/>
            <person name="Chakravarty S."/>
            <person name="Cornillot E."/>
            <person name="Hu Y."/>
            <person name="Ma W."/>
            <person name="Gonzalez L.M."/>
            <person name="Sanchez S."/>
            <person name="Estrada K."/>
            <person name="Sanchez-Flores A."/>
            <person name="Montero E."/>
            <person name="Harb O.S."/>
            <person name="Le Roch K.G."/>
            <person name="Mamoun C.B."/>
        </authorList>
    </citation>
    <scope>NUCLEOTIDE SEQUENCE</scope>
    <source>
        <strain evidence="3">WA1</strain>
    </source>
</reference>
<gene>
    <name evidence="3" type="ORF">BdWA1_000309</name>
</gene>
<keyword evidence="2" id="KW-0732">Signal</keyword>
<dbReference type="EMBL" id="JALLKP010000001">
    <property type="protein sequence ID" value="KAK2197310.1"/>
    <property type="molecule type" value="Genomic_DNA"/>
</dbReference>
<accession>A0AAD9PMD5</accession>
<feature type="chain" id="PRO_5042070805" evidence="2">
    <location>
        <begin position="24"/>
        <end position="318"/>
    </location>
</feature>
<dbReference type="RefSeq" id="XP_067804152.1">
    <property type="nucleotide sequence ID" value="XM_067945361.1"/>
</dbReference>
<evidence type="ECO:0000256" key="2">
    <source>
        <dbReference type="SAM" id="SignalP"/>
    </source>
</evidence>
<protein>
    <submittedName>
        <fullName evidence="3">Uncharacterized protein</fullName>
    </submittedName>
</protein>
<evidence type="ECO:0000256" key="1">
    <source>
        <dbReference type="SAM" id="MobiDB-lite"/>
    </source>
</evidence>
<feature type="compositionally biased region" description="Basic and acidic residues" evidence="1">
    <location>
        <begin position="41"/>
        <end position="75"/>
    </location>
</feature>
<name>A0AAD9PMD5_9APIC</name>
<sequence length="318" mass="36074">MKQSIVKSLIIVLVYAISSFSNANPIIDDSDSRVRGALKRPFVDAHTNQDDQTKDKKTKSDPIKPKRDSFDDFENIKDVPEPIEDLEEPVSGPQNDSLEIDQTIDKNEYDKKNLNWFTNPIFDNEDEGYYSENEMKQPRYKGTYNFAEPSITFNDDGDRSMEQSPKENDSLECIDNEDGLRDEKENLPRKRVLCRLDDAIQRAKRNTTETYRRAITGIKNGGKNTVHQFGKGARSFKKGVKHGFKTIGNKAGVARNMSKSAFRKVGSGAEKLRGSFRNAVGEVAQKAQNIKKSTGRVYKVAKNEFRKKENDTASTEQD</sequence>
<feature type="region of interest" description="Disordered" evidence="1">
    <location>
        <begin position="154"/>
        <end position="173"/>
    </location>
</feature>